<sequence>MINCGCMIGYEKWVGNLFDKNLKSWENAVDYGFIGCLSYLYKKNAVRYQSNYSWKFILFKQVLNCQ</sequence>
<dbReference type="AlphaFoldDB" id="A0A2P2R1V2"/>
<organism evidence="1">
    <name type="scientific">Rhizophora mucronata</name>
    <name type="common">Asiatic mangrove</name>
    <dbReference type="NCBI Taxonomy" id="61149"/>
    <lineage>
        <taxon>Eukaryota</taxon>
        <taxon>Viridiplantae</taxon>
        <taxon>Streptophyta</taxon>
        <taxon>Embryophyta</taxon>
        <taxon>Tracheophyta</taxon>
        <taxon>Spermatophyta</taxon>
        <taxon>Magnoliopsida</taxon>
        <taxon>eudicotyledons</taxon>
        <taxon>Gunneridae</taxon>
        <taxon>Pentapetalae</taxon>
        <taxon>rosids</taxon>
        <taxon>fabids</taxon>
        <taxon>Malpighiales</taxon>
        <taxon>Rhizophoraceae</taxon>
        <taxon>Rhizophora</taxon>
    </lineage>
</organism>
<evidence type="ECO:0000313" key="1">
    <source>
        <dbReference type="EMBL" id="MBX73151.1"/>
    </source>
</evidence>
<accession>A0A2P2R1V2</accession>
<reference evidence="1" key="1">
    <citation type="submission" date="2018-02" db="EMBL/GenBank/DDBJ databases">
        <title>Rhizophora mucronata_Transcriptome.</title>
        <authorList>
            <person name="Meera S.P."/>
            <person name="Sreeshan A."/>
            <person name="Augustine A."/>
        </authorList>
    </citation>
    <scope>NUCLEOTIDE SEQUENCE</scope>
    <source>
        <tissue evidence="1">Leaf</tissue>
    </source>
</reference>
<name>A0A2P2R1V2_RHIMU</name>
<dbReference type="EMBL" id="GGEC01092667">
    <property type="protein sequence ID" value="MBX73151.1"/>
    <property type="molecule type" value="Transcribed_RNA"/>
</dbReference>
<proteinExistence type="predicted"/>
<protein>
    <submittedName>
        <fullName evidence="1">Uncharacterized protein</fullName>
    </submittedName>
</protein>